<keyword evidence="3" id="KW-0547">Nucleotide-binding</keyword>
<dbReference type="InterPro" id="IPR050107">
    <property type="entry name" value="ABC_carbohydrate_import_ATPase"/>
</dbReference>
<name>A0A1I5PMG6_9ACTN</name>
<evidence type="ECO:0000313" key="6">
    <source>
        <dbReference type="EMBL" id="SFP34726.1"/>
    </source>
</evidence>
<dbReference type="PROSITE" id="PS50893">
    <property type="entry name" value="ABC_TRANSPORTER_2"/>
    <property type="match status" value="2"/>
</dbReference>
<evidence type="ECO:0000256" key="4">
    <source>
        <dbReference type="ARBA" id="ARBA00022840"/>
    </source>
</evidence>
<organism evidence="6 7">
    <name type="scientific">Actinomadura madurae</name>
    <dbReference type="NCBI Taxonomy" id="1993"/>
    <lineage>
        <taxon>Bacteria</taxon>
        <taxon>Bacillati</taxon>
        <taxon>Actinomycetota</taxon>
        <taxon>Actinomycetes</taxon>
        <taxon>Streptosporangiales</taxon>
        <taxon>Thermomonosporaceae</taxon>
        <taxon>Actinomadura</taxon>
    </lineage>
</organism>
<keyword evidence="2" id="KW-0677">Repeat</keyword>
<dbReference type="SUPFAM" id="SSF52540">
    <property type="entry name" value="P-loop containing nucleoside triphosphate hydrolases"/>
    <property type="match status" value="2"/>
</dbReference>
<dbReference type="CDD" id="cd03216">
    <property type="entry name" value="ABC_Carb_Monos_I"/>
    <property type="match status" value="1"/>
</dbReference>
<evidence type="ECO:0000256" key="2">
    <source>
        <dbReference type="ARBA" id="ARBA00022737"/>
    </source>
</evidence>
<dbReference type="PANTHER" id="PTHR43790">
    <property type="entry name" value="CARBOHYDRATE TRANSPORT ATP-BINDING PROTEIN MG119-RELATED"/>
    <property type="match status" value="1"/>
</dbReference>
<keyword evidence="1" id="KW-0813">Transport</keyword>
<dbReference type="InterPro" id="IPR003439">
    <property type="entry name" value="ABC_transporter-like_ATP-bd"/>
</dbReference>
<dbReference type="InterPro" id="IPR027417">
    <property type="entry name" value="P-loop_NTPase"/>
</dbReference>
<reference evidence="6 7" key="1">
    <citation type="submission" date="2016-10" db="EMBL/GenBank/DDBJ databases">
        <authorList>
            <person name="de Groot N.N."/>
        </authorList>
    </citation>
    <scope>NUCLEOTIDE SEQUENCE [LARGE SCALE GENOMIC DNA]</scope>
    <source>
        <strain evidence="6 7">DSM 43067</strain>
    </source>
</reference>
<accession>A0A1I5PMG6</accession>
<dbReference type="Proteomes" id="UP000183413">
    <property type="component" value="Unassembled WGS sequence"/>
</dbReference>
<feature type="domain" description="ABC transporter" evidence="5">
    <location>
        <begin position="13"/>
        <end position="249"/>
    </location>
</feature>
<dbReference type="PANTHER" id="PTHR43790:SF9">
    <property type="entry name" value="GALACTOFURANOSE TRANSPORTER ATP-BINDING PROTEIN YTFR"/>
    <property type="match status" value="1"/>
</dbReference>
<dbReference type="Gene3D" id="3.40.50.300">
    <property type="entry name" value="P-loop containing nucleotide triphosphate hydrolases"/>
    <property type="match status" value="2"/>
</dbReference>
<evidence type="ECO:0000313" key="7">
    <source>
        <dbReference type="Proteomes" id="UP000183413"/>
    </source>
</evidence>
<keyword evidence="4 6" id="KW-0067">ATP-binding</keyword>
<evidence type="ECO:0000256" key="1">
    <source>
        <dbReference type="ARBA" id="ARBA00022448"/>
    </source>
</evidence>
<sequence>MTASPAVTAPPAVAARGVTMRFGTFTALDGVDLDLAAGEVHGLIGSNGAGKSTLIKVLCGAYAPGAGHLEVEGRRVGNVTPAQAEQAGITVVHQETQLFPELTVADNIVVAAPHRRGRLLRDRRADHAETAQLLGTLGLDLDPARRVGALDLAEKKLLQVARALRARPKLLILDEPTAALEPRQCRRITELVRRLAAEGLAVLFVSHDLDEVRLLCDRITALRDGRVVARLERGEATPHGLVELVAGRTLANAPDREPHEAGGVLVRADLPDAPELELRHREVVTMTGILGSGAGRFARTLAGARRPPRHVPAAVEVGGRTVRPHNRIAAAAAAIGFVPEERKRDGVQPLLSVERNIALGDVKAFTRFGVLDRRRMRAEALRLIAELDVRPADPAFPAGLLSGGNQQKVLIARWLAAGARVLVVEEPTHGIDIGAKEHVLRQLRAFADERGCVVIVALESEEFRSITDRYLAFRRGRLVAELAADVTHAELMTACLGEHPEGLAP</sequence>
<dbReference type="InterPro" id="IPR017871">
    <property type="entry name" value="ABC_transporter-like_CS"/>
</dbReference>
<dbReference type="SMART" id="SM00382">
    <property type="entry name" value="AAA"/>
    <property type="match status" value="2"/>
</dbReference>
<dbReference type="InterPro" id="IPR003593">
    <property type="entry name" value="AAA+_ATPase"/>
</dbReference>
<dbReference type="AlphaFoldDB" id="A0A1I5PMG6"/>
<evidence type="ECO:0000259" key="5">
    <source>
        <dbReference type="PROSITE" id="PS50893"/>
    </source>
</evidence>
<keyword evidence="7" id="KW-1185">Reference proteome</keyword>
<protein>
    <submittedName>
        <fullName evidence="6">Ribose transport system ATP-binding protein</fullName>
    </submittedName>
</protein>
<gene>
    <name evidence="6" type="ORF">SAMN04489713_113176</name>
</gene>
<dbReference type="RefSeq" id="WP_075023280.1">
    <property type="nucleotide sequence ID" value="NZ_FOVH01000013.1"/>
</dbReference>
<dbReference type="GO" id="GO:0016887">
    <property type="term" value="F:ATP hydrolysis activity"/>
    <property type="evidence" value="ECO:0007669"/>
    <property type="project" value="InterPro"/>
</dbReference>
<dbReference type="GO" id="GO:0005524">
    <property type="term" value="F:ATP binding"/>
    <property type="evidence" value="ECO:0007669"/>
    <property type="project" value="UniProtKB-KW"/>
</dbReference>
<dbReference type="PROSITE" id="PS00211">
    <property type="entry name" value="ABC_TRANSPORTER_1"/>
    <property type="match status" value="1"/>
</dbReference>
<dbReference type="InParanoid" id="A0A1I5PMG6"/>
<evidence type="ECO:0000256" key="3">
    <source>
        <dbReference type="ARBA" id="ARBA00022741"/>
    </source>
</evidence>
<dbReference type="eggNOG" id="COG1129">
    <property type="taxonomic scope" value="Bacteria"/>
</dbReference>
<dbReference type="EMBL" id="FOVH01000013">
    <property type="protein sequence ID" value="SFP34726.1"/>
    <property type="molecule type" value="Genomic_DNA"/>
</dbReference>
<feature type="domain" description="ABC transporter" evidence="5">
    <location>
        <begin position="245"/>
        <end position="500"/>
    </location>
</feature>
<dbReference type="Pfam" id="PF00005">
    <property type="entry name" value="ABC_tran"/>
    <property type="match status" value="2"/>
</dbReference>
<dbReference type="STRING" id="1993.SAMN04489713_113176"/>
<proteinExistence type="predicted"/>